<evidence type="ECO:0000256" key="1">
    <source>
        <dbReference type="ARBA" id="ARBA00022448"/>
    </source>
</evidence>
<dbReference type="SUPFAM" id="SSF52540">
    <property type="entry name" value="P-loop containing nucleoside triphosphate hydrolases"/>
    <property type="match status" value="1"/>
</dbReference>
<keyword evidence="8" id="KW-1185">Reference proteome</keyword>
<dbReference type="InterPro" id="IPR017871">
    <property type="entry name" value="ABC_transporter-like_CS"/>
</dbReference>
<dbReference type="GO" id="GO:0022857">
    <property type="term" value="F:transmembrane transporter activity"/>
    <property type="evidence" value="ECO:0007669"/>
    <property type="project" value="TreeGrafter"/>
</dbReference>
<proteinExistence type="inferred from homology"/>
<gene>
    <name evidence="7" type="ORF">EJ903_10790</name>
</gene>
<dbReference type="AlphaFoldDB" id="A0A3S0I1A4"/>
<comment type="caution">
    <text evidence="7">The sequence shown here is derived from an EMBL/GenBank/DDBJ whole genome shotgun (WGS) entry which is preliminary data.</text>
</comment>
<name>A0A3S0I1A4_9PROT</name>
<dbReference type="PROSITE" id="PS50893">
    <property type="entry name" value="ABC_TRANSPORTER_2"/>
    <property type="match status" value="1"/>
</dbReference>
<dbReference type="Proteomes" id="UP000277007">
    <property type="component" value="Unassembled WGS sequence"/>
</dbReference>
<evidence type="ECO:0000256" key="3">
    <source>
        <dbReference type="ARBA" id="ARBA00022741"/>
    </source>
</evidence>
<dbReference type="Pfam" id="PF00005">
    <property type="entry name" value="ABC_tran"/>
    <property type="match status" value="1"/>
</dbReference>
<protein>
    <submittedName>
        <fullName evidence="7">ABC transporter ATP-binding protein</fullName>
    </submittedName>
</protein>
<dbReference type="GO" id="GO:0016887">
    <property type="term" value="F:ATP hydrolysis activity"/>
    <property type="evidence" value="ECO:0007669"/>
    <property type="project" value="InterPro"/>
</dbReference>
<dbReference type="PANTHER" id="PTHR24220">
    <property type="entry name" value="IMPORT ATP-BINDING PROTEIN"/>
    <property type="match status" value="1"/>
</dbReference>
<sequence>MSDAMLEMTGIVRRFEQGGAVLEVLRGADLTVRAGELVALVGPSGAGKSTLLQIAGLLERPTAGVVRVAGADVSDADDATRTAIRRRSIGFVYQFHHLLPEFTAQENIVLPQMIAGVAKRVARQRADDLLRMVGLDARGSHRPARLSGGEQQRVAIARALANAPSLLVADEPTGNLDPHTAEAVFAMLSAIVRQARVGALVATHNMELARRMDRILEMRDGLLVEHAPV</sequence>
<dbReference type="GO" id="GO:0005886">
    <property type="term" value="C:plasma membrane"/>
    <property type="evidence" value="ECO:0007669"/>
    <property type="project" value="TreeGrafter"/>
</dbReference>
<keyword evidence="2" id="KW-0472">Membrane</keyword>
<dbReference type="RefSeq" id="WP_126614992.1">
    <property type="nucleotide sequence ID" value="NZ_JBHUCY010000077.1"/>
</dbReference>
<dbReference type="CDD" id="cd03255">
    <property type="entry name" value="ABC_MJ0796_LolCDE_FtsE"/>
    <property type="match status" value="1"/>
</dbReference>
<dbReference type="GO" id="GO:0044874">
    <property type="term" value="P:lipoprotein localization to outer membrane"/>
    <property type="evidence" value="ECO:0007669"/>
    <property type="project" value="TreeGrafter"/>
</dbReference>
<dbReference type="SMART" id="SM00382">
    <property type="entry name" value="AAA"/>
    <property type="match status" value="1"/>
</dbReference>
<reference evidence="7 8" key="1">
    <citation type="submission" date="2018-12" db="EMBL/GenBank/DDBJ databases">
        <authorList>
            <person name="Yang Y."/>
        </authorList>
    </citation>
    <scope>NUCLEOTIDE SEQUENCE [LARGE SCALE GENOMIC DNA]</scope>
    <source>
        <strain evidence="7 8">L-25-5w-1</strain>
    </source>
</reference>
<evidence type="ECO:0000313" key="7">
    <source>
        <dbReference type="EMBL" id="RTR20598.1"/>
    </source>
</evidence>
<dbReference type="PANTHER" id="PTHR24220:SF689">
    <property type="entry name" value="LIPOPROTEIN-RELEASING SYSTEM ATP-BINDING PROTEIN LOLD"/>
    <property type="match status" value="1"/>
</dbReference>
<keyword evidence="4 7" id="KW-0067">ATP-binding</keyword>
<dbReference type="OrthoDB" id="9802264at2"/>
<dbReference type="GO" id="GO:0089705">
    <property type="term" value="P:protein localization to outer membrane"/>
    <property type="evidence" value="ECO:0007669"/>
    <property type="project" value="TreeGrafter"/>
</dbReference>
<keyword evidence="3" id="KW-0547">Nucleotide-binding</keyword>
<keyword evidence="2" id="KW-1003">Cell membrane</keyword>
<dbReference type="GO" id="GO:0005524">
    <property type="term" value="F:ATP binding"/>
    <property type="evidence" value="ECO:0007669"/>
    <property type="project" value="UniProtKB-KW"/>
</dbReference>
<evidence type="ECO:0000259" key="6">
    <source>
        <dbReference type="PROSITE" id="PS50893"/>
    </source>
</evidence>
<feature type="domain" description="ABC transporter" evidence="6">
    <location>
        <begin position="6"/>
        <end position="229"/>
    </location>
</feature>
<dbReference type="Gene3D" id="3.40.50.300">
    <property type="entry name" value="P-loop containing nucleotide triphosphate hydrolases"/>
    <property type="match status" value="1"/>
</dbReference>
<evidence type="ECO:0000313" key="8">
    <source>
        <dbReference type="Proteomes" id="UP000277007"/>
    </source>
</evidence>
<evidence type="ECO:0000256" key="5">
    <source>
        <dbReference type="ARBA" id="ARBA00038388"/>
    </source>
</evidence>
<organism evidence="7 8">
    <name type="scientific">Azospirillum griseum</name>
    <dbReference type="NCBI Taxonomy" id="2496639"/>
    <lineage>
        <taxon>Bacteria</taxon>
        <taxon>Pseudomonadati</taxon>
        <taxon>Pseudomonadota</taxon>
        <taxon>Alphaproteobacteria</taxon>
        <taxon>Rhodospirillales</taxon>
        <taxon>Azospirillaceae</taxon>
        <taxon>Azospirillum</taxon>
    </lineage>
</organism>
<dbReference type="GO" id="GO:0098796">
    <property type="term" value="C:membrane protein complex"/>
    <property type="evidence" value="ECO:0007669"/>
    <property type="project" value="UniProtKB-ARBA"/>
</dbReference>
<dbReference type="InterPro" id="IPR027417">
    <property type="entry name" value="P-loop_NTPase"/>
</dbReference>
<keyword evidence="1" id="KW-0813">Transport</keyword>
<evidence type="ECO:0000256" key="4">
    <source>
        <dbReference type="ARBA" id="ARBA00022840"/>
    </source>
</evidence>
<dbReference type="InterPro" id="IPR015854">
    <property type="entry name" value="ABC_transpr_LolD-like"/>
</dbReference>
<dbReference type="InterPro" id="IPR003439">
    <property type="entry name" value="ABC_transporter-like_ATP-bd"/>
</dbReference>
<dbReference type="InterPro" id="IPR003593">
    <property type="entry name" value="AAA+_ATPase"/>
</dbReference>
<comment type="similarity">
    <text evidence="5">Belongs to the ABC transporter superfamily. Macrolide exporter (TC 3.A.1.122) family.</text>
</comment>
<dbReference type="EMBL" id="RXMA01000008">
    <property type="protein sequence ID" value="RTR20598.1"/>
    <property type="molecule type" value="Genomic_DNA"/>
</dbReference>
<dbReference type="InterPro" id="IPR017911">
    <property type="entry name" value="MacB-like_ATP-bd"/>
</dbReference>
<keyword evidence="2" id="KW-0997">Cell inner membrane</keyword>
<dbReference type="PROSITE" id="PS00211">
    <property type="entry name" value="ABC_TRANSPORTER_1"/>
    <property type="match status" value="1"/>
</dbReference>
<evidence type="ECO:0000256" key="2">
    <source>
        <dbReference type="ARBA" id="ARBA00022519"/>
    </source>
</evidence>
<accession>A0A3S0I1A4</accession>
<dbReference type="FunFam" id="3.40.50.300:FF:000032">
    <property type="entry name" value="Export ABC transporter ATP-binding protein"/>
    <property type="match status" value="1"/>
</dbReference>